<dbReference type="Proteomes" id="UP000000376">
    <property type="component" value="Chromosome"/>
</dbReference>
<feature type="transmembrane region" description="Helical" evidence="9">
    <location>
        <begin position="367"/>
        <end position="384"/>
    </location>
</feature>
<keyword evidence="11" id="KW-1185">Reference proteome</keyword>
<accession>D7BPM0</accession>
<evidence type="ECO:0000256" key="9">
    <source>
        <dbReference type="SAM" id="Phobius"/>
    </source>
</evidence>
<organism evidence="10 11">
    <name type="scientific">Arcanobacterium haemolyticum (strain ATCC 9345 / DSM 20595 / CCM 5947 / CCUG 17215 / LMG 16163 / NBRC 15585 / NCTC 8452 / 11018)</name>
    <dbReference type="NCBI Taxonomy" id="644284"/>
    <lineage>
        <taxon>Bacteria</taxon>
        <taxon>Bacillati</taxon>
        <taxon>Actinomycetota</taxon>
        <taxon>Actinomycetes</taxon>
        <taxon>Actinomycetales</taxon>
        <taxon>Actinomycetaceae</taxon>
        <taxon>Arcanobacterium</taxon>
    </lineage>
</organism>
<keyword evidence="7 9" id="KW-1133">Transmembrane helix</keyword>
<comment type="subcellular location">
    <subcellularLocation>
        <location evidence="1">Cell membrane</location>
        <topology evidence="1">Multi-pass membrane protein</topology>
    </subcellularLocation>
</comment>
<dbReference type="GO" id="GO:0015190">
    <property type="term" value="F:L-leucine transmembrane transporter activity"/>
    <property type="evidence" value="ECO:0007669"/>
    <property type="project" value="TreeGrafter"/>
</dbReference>
<feature type="transmembrane region" description="Helical" evidence="9">
    <location>
        <begin position="7"/>
        <end position="30"/>
    </location>
</feature>
<dbReference type="Pfam" id="PF05525">
    <property type="entry name" value="Branch_AA_trans"/>
    <property type="match status" value="1"/>
</dbReference>
<dbReference type="RefSeq" id="WP_013170363.1">
    <property type="nucleotide sequence ID" value="NC_014218.1"/>
</dbReference>
<dbReference type="InterPro" id="IPR004685">
    <property type="entry name" value="Brnchd-chn_aa_trnsp_Livcs"/>
</dbReference>
<evidence type="ECO:0000256" key="5">
    <source>
        <dbReference type="ARBA" id="ARBA00022692"/>
    </source>
</evidence>
<feature type="transmembrane region" description="Helical" evidence="9">
    <location>
        <begin position="42"/>
        <end position="62"/>
    </location>
</feature>
<feature type="transmembrane region" description="Helical" evidence="9">
    <location>
        <begin position="146"/>
        <end position="166"/>
    </location>
</feature>
<dbReference type="AlphaFoldDB" id="D7BPM0"/>
<feature type="transmembrane region" description="Helical" evidence="9">
    <location>
        <begin position="74"/>
        <end position="96"/>
    </location>
</feature>
<dbReference type="OrthoDB" id="9783920at2"/>
<evidence type="ECO:0000313" key="11">
    <source>
        <dbReference type="Proteomes" id="UP000000376"/>
    </source>
</evidence>
<dbReference type="eggNOG" id="COG1114">
    <property type="taxonomic scope" value="Bacteria"/>
</dbReference>
<gene>
    <name evidence="10" type="ordered locus">Arch_1156</name>
</gene>
<dbReference type="STRING" id="644284.Arch_1156"/>
<dbReference type="HOGENOM" id="CLU_036807_0_1_11"/>
<feature type="transmembrane region" description="Helical" evidence="9">
    <location>
        <begin position="308"/>
        <end position="331"/>
    </location>
</feature>
<name>D7BPM0_ARCHD</name>
<dbReference type="KEGG" id="ahe:Arch_1156"/>
<evidence type="ECO:0000256" key="2">
    <source>
        <dbReference type="ARBA" id="ARBA00008540"/>
    </source>
</evidence>
<dbReference type="NCBIfam" id="TIGR00796">
    <property type="entry name" value="livcs"/>
    <property type="match status" value="1"/>
</dbReference>
<dbReference type="EMBL" id="CP002045">
    <property type="protein sequence ID" value="ADH92869.1"/>
    <property type="molecule type" value="Genomic_DNA"/>
</dbReference>
<keyword evidence="4" id="KW-1003">Cell membrane</keyword>
<evidence type="ECO:0000256" key="7">
    <source>
        <dbReference type="ARBA" id="ARBA00022989"/>
    </source>
</evidence>
<evidence type="ECO:0000256" key="6">
    <source>
        <dbReference type="ARBA" id="ARBA00022970"/>
    </source>
</evidence>
<keyword evidence="6" id="KW-0029">Amino-acid transport</keyword>
<feature type="transmembrane region" description="Helical" evidence="9">
    <location>
        <begin position="186"/>
        <end position="212"/>
    </location>
</feature>
<dbReference type="GO" id="GO:0015188">
    <property type="term" value="F:L-isoleucine transmembrane transporter activity"/>
    <property type="evidence" value="ECO:0007669"/>
    <property type="project" value="TreeGrafter"/>
</dbReference>
<feature type="transmembrane region" description="Helical" evidence="9">
    <location>
        <begin position="272"/>
        <end position="296"/>
    </location>
</feature>
<proteinExistence type="inferred from homology"/>
<evidence type="ECO:0000256" key="1">
    <source>
        <dbReference type="ARBA" id="ARBA00004651"/>
    </source>
</evidence>
<evidence type="ECO:0000256" key="8">
    <source>
        <dbReference type="ARBA" id="ARBA00023136"/>
    </source>
</evidence>
<dbReference type="GO" id="GO:0005304">
    <property type="term" value="F:L-valine transmembrane transporter activity"/>
    <property type="evidence" value="ECO:0007669"/>
    <property type="project" value="TreeGrafter"/>
</dbReference>
<dbReference type="GO" id="GO:0005886">
    <property type="term" value="C:plasma membrane"/>
    <property type="evidence" value="ECO:0007669"/>
    <property type="project" value="UniProtKB-SubCell"/>
</dbReference>
<sequence>MKSNRIVFVTGLALFAMFFGAGNLIIPVMIGVNAGTQSWVSAIGFIASGVLLPALSMIALATKHPEEERFADRLGAPVGFVLTTIIFLSCGMIYGIPRVGAVSFEFAAAPIVGNSQLALLAYSAGFFTVAYFLARRPAQMVRNIGTWLTPALLALLLALVIASFSLPEVNVEPKDMFVTSPVVGGFIQGYFTMDALAALVFGGVIVAAFAAAGHKDRQLQRSTALAGVFAGMLLTIVYLGLIRVGLVGTGSNGAAVISGVAHGAFGKAGQMLFGAIVVLACLTTTLGLIAAFVHYFHTLVPQISAHSWLLMCVGVSFALANLGLERILAVVAPLNQLLYPMVICLVLVALLDAIMPLELYWSYRVSAWIAGFLAVFEALYSTGFEMFESLRIFLDVFPMGYLQMAWVAPALAGLVIGLILDVFFKKPVLIEA</sequence>
<dbReference type="PANTHER" id="PTHR30588">
    <property type="entry name" value="BRANCHED-CHAIN AMINO ACID TRANSPORT SYSTEM 2 CARRIER PROTEIN"/>
    <property type="match status" value="1"/>
</dbReference>
<feature type="transmembrane region" description="Helical" evidence="9">
    <location>
        <begin position="337"/>
        <end position="355"/>
    </location>
</feature>
<evidence type="ECO:0000313" key="10">
    <source>
        <dbReference type="EMBL" id="ADH92869.1"/>
    </source>
</evidence>
<comment type="similarity">
    <text evidence="2">Belongs to the branched chain amino acid transporter family.</text>
</comment>
<reference evidence="10 11" key="1">
    <citation type="journal article" date="2010" name="Stand. Genomic Sci.">
        <title>Complete genome sequence of Arcanobacterium haemolyticum type strain (11018).</title>
        <authorList>
            <person name="Yasawong M."/>
            <person name="Teshima H."/>
            <person name="Lapidus A."/>
            <person name="Nolan M."/>
            <person name="Lucas S."/>
            <person name="Glavina Del Rio T."/>
            <person name="Tice H."/>
            <person name="Cheng J."/>
            <person name="Bruce D."/>
            <person name="Detter C."/>
            <person name="Tapia R."/>
            <person name="Han C."/>
            <person name="Goodwin L."/>
            <person name="Pitluck S."/>
            <person name="Liolios K."/>
            <person name="Ivanova N."/>
            <person name="Mavromatis K."/>
            <person name="Mikhailova N."/>
            <person name="Pati A."/>
            <person name="Chen A."/>
            <person name="Palaniappan K."/>
            <person name="Land M."/>
            <person name="Hauser L."/>
            <person name="Chang Y."/>
            <person name="Jeffries C."/>
            <person name="Rohde M."/>
            <person name="Sikorski J."/>
            <person name="Pukall R."/>
            <person name="Goker M."/>
            <person name="Woyke T."/>
            <person name="Bristow J."/>
            <person name="Eisen J."/>
            <person name="Markowitz V."/>
            <person name="Hugenholtz P."/>
            <person name="Kyrpides N."/>
            <person name="Klenk H."/>
        </authorList>
    </citation>
    <scope>NUCLEOTIDE SEQUENCE [LARGE SCALE GENOMIC DNA]</scope>
    <source>
        <strain evidence="11">ATCC 9345 / DSM 20595 / CCUG 17215 / LMG 16163 / NBRC 15585 / NCTC 8452 / 11018</strain>
    </source>
</reference>
<dbReference type="PANTHER" id="PTHR30588:SF0">
    <property type="entry name" value="BRANCHED-CHAIN AMINO ACID PERMEASE BRNQ"/>
    <property type="match status" value="1"/>
</dbReference>
<feature type="transmembrane region" description="Helical" evidence="9">
    <location>
        <begin position="404"/>
        <end position="424"/>
    </location>
</feature>
<feature type="transmembrane region" description="Helical" evidence="9">
    <location>
        <begin position="116"/>
        <end position="134"/>
    </location>
</feature>
<keyword evidence="3" id="KW-0813">Transport</keyword>
<keyword evidence="8 9" id="KW-0472">Membrane</keyword>
<evidence type="ECO:0000256" key="3">
    <source>
        <dbReference type="ARBA" id="ARBA00022448"/>
    </source>
</evidence>
<dbReference type="GO" id="GO:0015818">
    <property type="term" value="P:isoleucine transport"/>
    <property type="evidence" value="ECO:0007669"/>
    <property type="project" value="TreeGrafter"/>
</dbReference>
<keyword evidence="5 9" id="KW-0812">Transmembrane</keyword>
<evidence type="ECO:0000256" key="4">
    <source>
        <dbReference type="ARBA" id="ARBA00022475"/>
    </source>
</evidence>
<feature type="transmembrane region" description="Helical" evidence="9">
    <location>
        <begin position="224"/>
        <end position="242"/>
    </location>
</feature>
<dbReference type="GO" id="GO:0015820">
    <property type="term" value="P:L-leucine transport"/>
    <property type="evidence" value="ECO:0007669"/>
    <property type="project" value="TreeGrafter"/>
</dbReference>
<protein>
    <submittedName>
        <fullName evidence="10">Branched-chain amino acid transport system II carrier protein</fullName>
    </submittedName>
</protein>